<comment type="subunit">
    <text evidence="3">Homodimer.</text>
</comment>
<dbReference type="SUPFAM" id="SSF53383">
    <property type="entry name" value="PLP-dependent transferases"/>
    <property type="match status" value="1"/>
</dbReference>
<evidence type="ECO:0000313" key="11">
    <source>
        <dbReference type="Proteomes" id="UP001196068"/>
    </source>
</evidence>
<reference evidence="10" key="2">
    <citation type="journal article" date="2021" name="Syst. Appl. Microbiol.">
        <title>Roseomonas hellenica sp. nov., isolated from roots of wild-growing Alkanna tinctoria.</title>
        <authorList>
            <person name="Rat A."/>
            <person name="Naranjo H.D."/>
            <person name="Lebbe L."/>
            <person name="Cnockaert M."/>
            <person name="Krigas N."/>
            <person name="Grigoriadou K."/>
            <person name="Maloupa E."/>
            <person name="Willems A."/>
        </authorList>
    </citation>
    <scope>NUCLEOTIDE SEQUENCE</scope>
    <source>
        <strain evidence="10">LMG 28251</strain>
    </source>
</reference>
<dbReference type="FunFam" id="3.40.640.10:FF:000033">
    <property type="entry name" value="Aspartate aminotransferase"/>
    <property type="match status" value="1"/>
</dbReference>
<keyword evidence="6" id="KW-0663">Pyridoxal phosphate</keyword>
<dbReference type="Gene3D" id="3.40.640.10">
    <property type="entry name" value="Type I PLP-dependent aspartate aminotransferase-like (Major domain)"/>
    <property type="match status" value="1"/>
</dbReference>
<evidence type="ECO:0000256" key="3">
    <source>
        <dbReference type="ARBA" id="ARBA00011738"/>
    </source>
</evidence>
<evidence type="ECO:0000256" key="8">
    <source>
        <dbReference type="RuleBase" id="RU000481"/>
    </source>
</evidence>
<dbReference type="CDD" id="cd00609">
    <property type="entry name" value="AAT_like"/>
    <property type="match status" value="1"/>
</dbReference>
<sequence>MPALAERLKQFSVSASVIMATKARELAAQGIKVVSMTTGEPDFATPANAIEAAHQAALNGETKYTPQDGTRRLKEAVQRKFRRDNDLDYALDEIMITNGGKQSIFNAFMATIDPGDEVVIPTPFWSSYAEMAKVAQGTPVFVSCPQNNGFKVRPEDLEAAITPRTKWVMLNFPNNPTGAACSRAEMEAIAAVLLRHPHVWVMTDDMYEHLVYDGFEFCTIASVEPRLKDRTLTVNGASKTYAMTGWRIGFAGGPKQLIKAMVNMQGQTTAGVSSVGQAAAAAALDGPQEGVAERAAIYRERRDLMVEMLNAAPGIQCHKPEGAFYVFPNIGGCIGKTSAGGRLIATDGDFALALLEEKYVAVVQGAAYGMSPYIRLSYASSTEHLREGCKRIQEFCQALR</sequence>
<evidence type="ECO:0000256" key="7">
    <source>
        <dbReference type="ARBA" id="ARBA00049185"/>
    </source>
</evidence>
<name>A0AAF1K1N5_9PROT</name>
<evidence type="ECO:0000256" key="2">
    <source>
        <dbReference type="ARBA" id="ARBA00007441"/>
    </source>
</evidence>
<evidence type="ECO:0000256" key="4">
    <source>
        <dbReference type="ARBA" id="ARBA00022576"/>
    </source>
</evidence>
<dbReference type="InterPro" id="IPR015422">
    <property type="entry name" value="PyrdxlP-dep_Trfase_small"/>
</dbReference>
<dbReference type="InterPro" id="IPR004838">
    <property type="entry name" value="NHTrfase_class1_PyrdxlP-BS"/>
</dbReference>
<comment type="cofactor">
    <cofactor evidence="1 8">
        <name>pyridoxal 5'-phosphate</name>
        <dbReference type="ChEBI" id="CHEBI:597326"/>
    </cofactor>
</comment>
<evidence type="ECO:0000256" key="6">
    <source>
        <dbReference type="ARBA" id="ARBA00022898"/>
    </source>
</evidence>
<dbReference type="InterPro" id="IPR015421">
    <property type="entry name" value="PyrdxlP-dep_Trfase_major"/>
</dbReference>
<proteinExistence type="inferred from homology"/>
<keyword evidence="11" id="KW-1185">Reference proteome</keyword>
<evidence type="ECO:0000259" key="9">
    <source>
        <dbReference type="Pfam" id="PF00155"/>
    </source>
</evidence>
<accession>A0AAF1K1N5</accession>
<comment type="similarity">
    <text evidence="2 8">Belongs to the class-I pyridoxal-phosphate-dependent aminotransferase family.</text>
</comment>
<comment type="caution">
    <text evidence="10">The sequence shown here is derived from an EMBL/GenBank/DDBJ whole genome shotgun (WGS) entry which is preliminary data.</text>
</comment>
<dbReference type="Proteomes" id="UP001196068">
    <property type="component" value="Unassembled WGS sequence"/>
</dbReference>
<protein>
    <recommendedName>
        <fullName evidence="8">Aminotransferase</fullName>
        <ecNumber evidence="8">2.6.1.-</ecNumber>
    </recommendedName>
</protein>
<evidence type="ECO:0000256" key="1">
    <source>
        <dbReference type="ARBA" id="ARBA00001933"/>
    </source>
</evidence>
<dbReference type="InterPro" id="IPR015424">
    <property type="entry name" value="PyrdxlP-dep_Trfase"/>
</dbReference>
<dbReference type="PANTHER" id="PTHR46383:SF1">
    <property type="entry name" value="ASPARTATE AMINOTRANSFERASE"/>
    <property type="match status" value="1"/>
</dbReference>
<reference evidence="10" key="1">
    <citation type="submission" date="2020-01" db="EMBL/GenBank/DDBJ databases">
        <authorList>
            <person name="Rat A."/>
        </authorList>
    </citation>
    <scope>NUCLEOTIDE SEQUENCE</scope>
    <source>
        <strain evidence="10">LMG 28251</strain>
    </source>
</reference>
<dbReference type="RefSeq" id="WP_211873656.1">
    <property type="nucleotide sequence ID" value="NZ_JAAEDH010000006.1"/>
</dbReference>
<feature type="domain" description="Aminotransferase class I/classII large" evidence="9">
    <location>
        <begin position="32"/>
        <end position="392"/>
    </location>
</feature>
<evidence type="ECO:0000256" key="5">
    <source>
        <dbReference type="ARBA" id="ARBA00022679"/>
    </source>
</evidence>
<dbReference type="Gene3D" id="3.90.1150.10">
    <property type="entry name" value="Aspartate Aminotransferase, domain 1"/>
    <property type="match status" value="1"/>
</dbReference>
<dbReference type="AlphaFoldDB" id="A0AAF1K1N5"/>
<keyword evidence="5 8" id="KW-0808">Transferase</keyword>
<dbReference type="PROSITE" id="PS00105">
    <property type="entry name" value="AA_TRANSFER_CLASS_1"/>
    <property type="match status" value="1"/>
</dbReference>
<dbReference type="Pfam" id="PF00155">
    <property type="entry name" value="Aminotran_1_2"/>
    <property type="match status" value="1"/>
</dbReference>
<dbReference type="GO" id="GO:0006520">
    <property type="term" value="P:amino acid metabolic process"/>
    <property type="evidence" value="ECO:0007669"/>
    <property type="project" value="InterPro"/>
</dbReference>
<organism evidence="10 11">
    <name type="scientific">Plastoroseomonas arctica</name>
    <dbReference type="NCBI Taxonomy" id="1509237"/>
    <lineage>
        <taxon>Bacteria</taxon>
        <taxon>Pseudomonadati</taxon>
        <taxon>Pseudomonadota</taxon>
        <taxon>Alphaproteobacteria</taxon>
        <taxon>Acetobacterales</taxon>
        <taxon>Acetobacteraceae</taxon>
        <taxon>Plastoroseomonas</taxon>
    </lineage>
</organism>
<dbReference type="EC" id="2.6.1.-" evidence="8"/>
<keyword evidence="4 8" id="KW-0032">Aminotransferase</keyword>
<dbReference type="InterPro" id="IPR050596">
    <property type="entry name" value="AspAT/PAT-like"/>
</dbReference>
<dbReference type="InterPro" id="IPR004839">
    <property type="entry name" value="Aminotransferase_I/II_large"/>
</dbReference>
<dbReference type="GO" id="GO:0030170">
    <property type="term" value="F:pyridoxal phosphate binding"/>
    <property type="evidence" value="ECO:0007669"/>
    <property type="project" value="InterPro"/>
</dbReference>
<dbReference type="GO" id="GO:0004069">
    <property type="term" value="F:L-aspartate:2-oxoglutarate aminotransferase activity"/>
    <property type="evidence" value="ECO:0007669"/>
    <property type="project" value="UniProtKB-EC"/>
</dbReference>
<dbReference type="PANTHER" id="PTHR46383">
    <property type="entry name" value="ASPARTATE AMINOTRANSFERASE"/>
    <property type="match status" value="1"/>
</dbReference>
<evidence type="ECO:0000313" key="10">
    <source>
        <dbReference type="EMBL" id="MBR0654834.1"/>
    </source>
</evidence>
<gene>
    <name evidence="10" type="ORF">GXW79_07065</name>
</gene>
<comment type="catalytic activity">
    <reaction evidence="7">
        <text>L-aspartate + 2-oxoglutarate = oxaloacetate + L-glutamate</text>
        <dbReference type="Rhea" id="RHEA:21824"/>
        <dbReference type="ChEBI" id="CHEBI:16452"/>
        <dbReference type="ChEBI" id="CHEBI:16810"/>
        <dbReference type="ChEBI" id="CHEBI:29985"/>
        <dbReference type="ChEBI" id="CHEBI:29991"/>
        <dbReference type="EC" id="2.6.1.1"/>
    </reaction>
</comment>
<dbReference type="EMBL" id="JAAEDH010000006">
    <property type="protein sequence ID" value="MBR0654834.1"/>
    <property type="molecule type" value="Genomic_DNA"/>
</dbReference>